<dbReference type="Pfam" id="PF00043">
    <property type="entry name" value="GST_C"/>
    <property type="match status" value="1"/>
</dbReference>
<dbReference type="InterPro" id="IPR036249">
    <property type="entry name" value="Thioredoxin-like_sf"/>
</dbReference>
<dbReference type="SUPFAM" id="SSF47616">
    <property type="entry name" value="GST C-terminal domain-like"/>
    <property type="match status" value="1"/>
</dbReference>
<dbReference type="STRING" id="1858805.M5G1R1"/>
<dbReference type="InterPro" id="IPR004045">
    <property type="entry name" value="Glutathione_S-Trfase_N"/>
</dbReference>
<evidence type="ECO:0000259" key="4">
    <source>
        <dbReference type="PROSITE" id="PS50404"/>
    </source>
</evidence>
<dbReference type="PROSITE" id="PS50404">
    <property type="entry name" value="GST_NTER"/>
    <property type="match status" value="1"/>
</dbReference>
<evidence type="ECO:0000256" key="2">
    <source>
        <dbReference type="ARBA" id="ARBA00022679"/>
    </source>
</evidence>
<comment type="similarity">
    <text evidence="1 3">Belongs to the GST superfamily.</text>
</comment>
<dbReference type="OMA" id="SFVPWQD"/>
<dbReference type="FunFam" id="3.40.30.10:FF:000039">
    <property type="entry name" value="Glutathione S-transferase domain"/>
    <property type="match status" value="1"/>
</dbReference>
<gene>
    <name evidence="6" type="ORF">DACRYDRAFT_111716</name>
</gene>
<dbReference type="GeneID" id="63684343"/>
<feature type="domain" description="GST N-terminal" evidence="4">
    <location>
        <begin position="5"/>
        <end position="90"/>
    </location>
</feature>
<dbReference type="Pfam" id="PF02798">
    <property type="entry name" value="GST_N"/>
    <property type="match status" value="1"/>
</dbReference>
<dbReference type="RefSeq" id="XP_040624570.1">
    <property type="nucleotide sequence ID" value="XM_040769281.1"/>
</dbReference>
<sequence>MSHGKQFTLYAFPGPTTNGWKVAHVLSELGLTYEMIFLDYFKNEHRTPEFLKLNPNGRIPALIDHGNNDFSLWESNAILMYLVDQYDKEHRLSADTNVDQAIQDQWLLFQASGHDAYTGQWAWFAKYTPDEKVPQAIERYKKETEHIMGVLESVLSKQEWLVGGKITIADISFIAANDQTFTNILGLDYSRKMFPAVYKWHTAMISRPAIKGVDRERTVSLG</sequence>
<evidence type="ECO:0000313" key="6">
    <source>
        <dbReference type="EMBL" id="EJT97672.1"/>
    </source>
</evidence>
<dbReference type="GO" id="GO:0016740">
    <property type="term" value="F:transferase activity"/>
    <property type="evidence" value="ECO:0007669"/>
    <property type="project" value="UniProtKB-KW"/>
</dbReference>
<evidence type="ECO:0000259" key="5">
    <source>
        <dbReference type="PROSITE" id="PS50405"/>
    </source>
</evidence>
<dbReference type="PROSITE" id="PS50405">
    <property type="entry name" value="GST_CTER"/>
    <property type="match status" value="1"/>
</dbReference>
<dbReference type="CDD" id="cd03048">
    <property type="entry name" value="GST_N_Ure2p_like"/>
    <property type="match status" value="1"/>
</dbReference>
<keyword evidence="2 6" id="KW-0808">Transferase</keyword>
<dbReference type="Proteomes" id="UP000030653">
    <property type="component" value="Unassembled WGS sequence"/>
</dbReference>
<dbReference type="InterPro" id="IPR036282">
    <property type="entry name" value="Glutathione-S-Trfase_C_sf"/>
</dbReference>
<dbReference type="SFLD" id="SFLDG01151">
    <property type="entry name" value="Main.2:_Nu-like"/>
    <property type="match status" value="1"/>
</dbReference>
<dbReference type="Gene3D" id="1.20.1050.130">
    <property type="match status" value="1"/>
</dbReference>
<evidence type="ECO:0000256" key="3">
    <source>
        <dbReference type="RuleBase" id="RU003494"/>
    </source>
</evidence>
<evidence type="ECO:0000256" key="1">
    <source>
        <dbReference type="ARBA" id="ARBA00007409"/>
    </source>
</evidence>
<keyword evidence="7" id="KW-1185">Reference proteome</keyword>
<dbReference type="SFLD" id="SFLDS00019">
    <property type="entry name" value="Glutathione_Transferase_(cytos"/>
    <property type="match status" value="1"/>
</dbReference>
<dbReference type="SUPFAM" id="SSF52833">
    <property type="entry name" value="Thioredoxin-like"/>
    <property type="match status" value="1"/>
</dbReference>
<dbReference type="SFLD" id="SFLDG00358">
    <property type="entry name" value="Main_(cytGST)"/>
    <property type="match status" value="1"/>
</dbReference>
<dbReference type="InterPro" id="IPR040079">
    <property type="entry name" value="Glutathione_S-Trfase"/>
</dbReference>
<organism evidence="6 7">
    <name type="scientific">Dacryopinax primogenitus (strain DJM 731)</name>
    <name type="common">Brown rot fungus</name>
    <dbReference type="NCBI Taxonomy" id="1858805"/>
    <lineage>
        <taxon>Eukaryota</taxon>
        <taxon>Fungi</taxon>
        <taxon>Dikarya</taxon>
        <taxon>Basidiomycota</taxon>
        <taxon>Agaricomycotina</taxon>
        <taxon>Dacrymycetes</taxon>
        <taxon>Dacrymycetales</taxon>
        <taxon>Dacrymycetaceae</taxon>
        <taxon>Dacryopinax</taxon>
    </lineage>
</organism>
<dbReference type="OrthoDB" id="422574at2759"/>
<proteinExistence type="inferred from homology"/>
<evidence type="ECO:0000313" key="7">
    <source>
        <dbReference type="Proteomes" id="UP000030653"/>
    </source>
</evidence>
<name>M5G1R1_DACPD</name>
<reference evidence="6 7" key="1">
    <citation type="journal article" date="2012" name="Science">
        <title>The Paleozoic origin of enzymatic lignin decomposition reconstructed from 31 fungal genomes.</title>
        <authorList>
            <person name="Floudas D."/>
            <person name="Binder M."/>
            <person name="Riley R."/>
            <person name="Barry K."/>
            <person name="Blanchette R.A."/>
            <person name="Henrissat B."/>
            <person name="Martinez A.T."/>
            <person name="Otillar R."/>
            <person name="Spatafora J.W."/>
            <person name="Yadav J.S."/>
            <person name="Aerts A."/>
            <person name="Benoit I."/>
            <person name="Boyd A."/>
            <person name="Carlson A."/>
            <person name="Copeland A."/>
            <person name="Coutinho P.M."/>
            <person name="de Vries R.P."/>
            <person name="Ferreira P."/>
            <person name="Findley K."/>
            <person name="Foster B."/>
            <person name="Gaskell J."/>
            <person name="Glotzer D."/>
            <person name="Gorecki P."/>
            <person name="Heitman J."/>
            <person name="Hesse C."/>
            <person name="Hori C."/>
            <person name="Igarashi K."/>
            <person name="Jurgens J.A."/>
            <person name="Kallen N."/>
            <person name="Kersten P."/>
            <person name="Kohler A."/>
            <person name="Kuees U."/>
            <person name="Kumar T.K.A."/>
            <person name="Kuo A."/>
            <person name="LaButti K."/>
            <person name="Larrondo L.F."/>
            <person name="Lindquist E."/>
            <person name="Ling A."/>
            <person name="Lombard V."/>
            <person name="Lucas S."/>
            <person name="Lundell T."/>
            <person name="Martin R."/>
            <person name="McLaughlin D.J."/>
            <person name="Morgenstern I."/>
            <person name="Morin E."/>
            <person name="Murat C."/>
            <person name="Nagy L.G."/>
            <person name="Nolan M."/>
            <person name="Ohm R.A."/>
            <person name="Patyshakuliyeva A."/>
            <person name="Rokas A."/>
            <person name="Ruiz-Duenas F.J."/>
            <person name="Sabat G."/>
            <person name="Salamov A."/>
            <person name="Samejima M."/>
            <person name="Schmutz J."/>
            <person name="Slot J.C."/>
            <person name="St John F."/>
            <person name="Stenlid J."/>
            <person name="Sun H."/>
            <person name="Sun S."/>
            <person name="Syed K."/>
            <person name="Tsang A."/>
            <person name="Wiebenga A."/>
            <person name="Young D."/>
            <person name="Pisabarro A."/>
            <person name="Eastwood D.C."/>
            <person name="Martin F."/>
            <person name="Cullen D."/>
            <person name="Grigoriev I.V."/>
            <person name="Hibbett D.S."/>
        </authorList>
    </citation>
    <scope>NUCLEOTIDE SEQUENCE [LARGE SCALE GENOMIC DNA]</scope>
    <source>
        <strain evidence="6 7">DJM-731 SS1</strain>
    </source>
</reference>
<dbReference type="InterPro" id="IPR004046">
    <property type="entry name" value="GST_C"/>
</dbReference>
<dbReference type="HOGENOM" id="CLU_011226_14_2_1"/>
<accession>M5G1R1</accession>
<dbReference type="PANTHER" id="PTHR44051:SF3">
    <property type="entry name" value="TRANSCRIPTIONAL REGULATOR URE2"/>
    <property type="match status" value="1"/>
</dbReference>
<dbReference type="EMBL" id="JH795876">
    <property type="protein sequence ID" value="EJT97672.1"/>
    <property type="molecule type" value="Genomic_DNA"/>
</dbReference>
<dbReference type="AlphaFoldDB" id="M5G1R1"/>
<feature type="domain" description="GST C-terminal" evidence="5">
    <location>
        <begin position="96"/>
        <end position="222"/>
    </location>
</feature>
<dbReference type="PANTHER" id="PTHR44051">
    <property type="entry name" value="GLUTATHIONE S-TRANSFERASE-RELATED"/>
    <property type="match status" value="1"/>
</dbReference>
<dbReference type="InterPro" id="IPR010987">
    <property type="entry name" value="Glutathione-S-Trfase_C-like"/>
</dbReference>
<protein>
    <submittedName>
        <fullName evidence="6">Glutathione S-transferase C-terminal-like protein</fullName>
    </submittedName>
</protein>